<dbReference type="AlphaFoldDB" id="A0A812XML8"/>
<accession>A0A812XML8</accession>
<reference evidence="2" key="1">
    <citation type="submission" date="2021-02" db="EMBL/GenBank/DDBJ databases">
        <authorList>
            <person name="Dougan E. K."/>
            <person name="Rhodes N."/>
            <person name="Thang M."/>
            <person name="Chan C."/>
        </authorList>
    </citation>
    <scope>NUCLEOTIDE SEQUENCE</scope>
</reference>
<comment type="caution">
    <text evidence="2">The sequence shown here is derived from an EMBL/GenBank/DDBJ whole genome shotgun (WGS) entry which is preliminary data.</text>
</comment>
<name>A0A812XML8_SYMPI</name>
<feature type="region of interest" description="Disordered" evidence="1">
    <location>
        <begin position="177"/>
        <end position="198"/>
    </location>
</feature>
<evidence type="ECO:0000256" key="1">
    <source>
        <dbReference type="SAM" id="MobiDB-lite"/>
    </source>
</evidence>
<keyword evidence="3" id="KW-1185">Reference proteome</keyword>
<dbReference type="Gene3D" id="1.25.40.20">
    <property type="entry name" value="Ankyrin repeat-containing domain"/>
    <property type="match status" value="1"/>
</dbReference>
<dbReference type="InterPro" id="IPR036770">
    <property type="entry name" value="Ankyrin_rpt-contain_sf"/>
</dbReference>
<dbReference type="EMBL" id="CAJNIZ010046291">
    <property type="protein sequence ID" value="CAE7744551.1"/>
    <property type="molecule type" value="Genomic_DNA"/>
</dbReference>
<gene>
    <name evidence="2" type="primary">mcm9</name>
    <name evidence="2" type="ORF">SPIL2461_LOCUS21472</name>
</gene>
<evidence type="ECO:0000313" key="3">
    <source>
        <dbReference type="Proteomes" id="UP000649617"/>
    </source>
</evidence>
<dbReference type="Pfam" id="PF13637">
    <property type="entry name" value="Ank_4"/>
    <property type="match status" value="1"/>
</dbReference>
<dbReference type="InterPro" id="IPR002110">
    <property type="entry name" value="Ankyrin_rpt"/>
</dbReference>
<dbReference type="SUPFAM" id="SSF48403">
    <property type="entry name" value="Ankyrin repeat"/>
    <property type="match status" value="1"/>
</dbReference>
<sequence length="303" mass="32672">EAMYIMELTDGRVVFNRDEERSCLQVVQLAGRCQQAVVAACLRGQTTLLRMLLERGADAAQQNLYGETALHVATRAGEEAQLSSSQPQSEDEAASLLLQHGAWPREPRKREVLELAEAHRMQAVIVAAGVSADYTENILDRQLPQYQEVLEVLSKASTKADQDFTFSGIADLVGTASQPRPTAAGGKVPAEVERPTWGPPATVAEVRRERLELHGDLVKAVRKGDLAAVASLVQRGAQLDLSFNLGYGETGNCVDWAACCQQPASALKLLELADAQGLGEALAGQARAALFWSIVHGYAEVLE</sequence>
<evidence type="ECO:0000313" key="2">
    <source>
        <dbReference type="EMBL" id="CAE7744551.1"/>
    </source>
</evidence>
<dbReference type="SMART" id="SM00248">
    <property type="entry name" value="ANK"/>
    <property type="match status" value="3"/>
</dbReference>
<protein>
    <submittedName>
        <fullName evidence="2">Mcm9 protein</fullName>
    </submittedName>
</protein>
<feature type="non-terminal residue" evidence="2">
    <location>
        <position position="303"/>
    </location>
</feature>
<feature type="non-terminal residue" evidence="2">
    <location>
        <position position="1"/>
    </location>
</feature>
<dbReference type="Proteomes" id="UP000649617">
    <property type="component" value="Unassembled WGS sequence"/>
</dbReference>
<dbReference type="OrthoDB" id="6136903at2759"/>
<organism evidence="2 3">
    <name type="scientific">Symbiodinium pilosum</name>
    <name type="common">Dinoflagellate</name>
    <dbReference type="NCBI Taxonomy" id="2952"/>
    <lineage>
        <taxon>Eukaryota</taxon>
        <taxon>Sar</taxon>
        <taxon>Alveolata</taxon>
        <taxon>Dinophyceae</taxon>
        <taxon>Suessiales</taxon>
        <taxon>Symbiodiniaceae</taxon>
        <taxon>Symbiodinium</taxon>
    </lineage>
</organism>
<proteinExistence type="predicted"/>